<evidence type="ECO:0000256" key="1">
    <source>
        <dbReference type="ARBA" id="ARBA00005233"/>
    </source>
</evidence>
<keyword evidence="4" id="KW-0472">Membrane</keyword>
<evidence type="ECO:0000256" key="2">
    <source>
        <dbReference type="ARBA" id="ARBA00022481"/>
    </source>
</evidence>
<keyword evidence="2" id="KW-0488">Methylation</keyword>
<keyword evidence="6" id="KW-1185">Reference proteome</keyword>
<sequence>MNKGFSLIELMITVAIVGVLSAVAIPQYQTYIAKAQVTRAISEASALKMVVEDCINNGISDMTTCAQNSTATGSDILTGSSQSTPPLFSGGLGAPQIDGTAPDVTITATLGNHASTAITGGTITLTRSGTGTWTCAPDGTEITAQYTPASCAPSGSTSP</sequence>
<dbReference type="InterPro" id="IPR045584">
    <property type="entry name" value="Pilin-like"/>
</dbReference>
<dbReference type="RefSeq" id="WP_197744138.1">
    <property type="nucleotide sequence ID" value="NZ_LR778175.1"/>
</dbReference>
<name>A0A7G1QAZ6_9GAMM</name>
<dbReference type="Gene3D" id="3.30.700.10">
    <property type="entry name" value="Glycoprotein, Type 4 Pilin"/>
    <property type="match status" value="1"/>
</dbReference>
<dbReference type="GO" id="GO:0009289">
    <property type="term" value="C:pilus"/>
    <property type="evidence" value="ECO:0007669"/>
    <property type="project" value="InterPro"/>
</dbReference>
<dbReference type="SUPFAM" id="SSF54523">
    <property type="entry name" value="Pili subunits"/>
    <property type="match status" value="1"/>
</dbReference>
<keyword evidence="4" id="KW-1133">Transmembrane helix</keyword>
<reference evidence="5 6" key="1">
    <citation type="submission" date="2020-03" db="EMBL/GenBank/DDBJ databases">
        <authorList>
            <person name="Picone N."/>
        </authorList>
    </citation>
    <scope>NUCLEOTIDE SEQUENCE [LARGE SCALE GENOMIC DNA]</scope>
    <source>
        <strain evidence="5">NSCAC1</strain>
    </source>
</reference>
<evidence type="ECO:0000313" key="5">
    <source>
        <dbReference type="EMBL" id="CAB1277035.1"/>
    </source>
</evidence>
<dbReference type="GO" id="GO:0007155">
    <property type="term" value="P:cell adhesion"/>
    <property type="evidence" value="ECO:0007669"/>
    <property type="project" value="InterPro"/>
</dbReference>
<keyword evidence="4" id="KW-0812">Transmembrane</keyword>
<feature type="transmembrane region" description="Helical" evidence="4">
    <location>
        <begin position="6"/>
        <end position="25"/>
    </location>
</feature>
<proteinExistence type="inferred from homology"/>
<evidence type="ECO:0000256" key="3">
    <source>
        <dbReference type="RuleBase" id="RU000389"/>
    </source>
</evidence>
<dbReference type="Pfam" id="PF00114">
    <property type="entry name" value="Pilin"/>
    <property type="match status" value="1"/>
</dbReference>
<evidence type="ECO:0000256" key="4">
    <source>
        <dbReference type="SAM" id="Phobius"/>
    </source>
</evidence>
<evidence type="ECO:0000313" key="6">
    <source>
        <dbReference type="Proteomes" id="UP000516072"/>
    </source>
</evidence>
<dbReference type="Pfam" id="PF07963">
    <property type="entry name" value="N_methyl"/>
    <property type="match status" value="1"/>
</dbReference>
<dbReference type="InterPro" id="IPR012902">
    <property type="entry name" value="N_methyl_site"/>
</dbReference>
<dbReference type="InterPro" id="IPR001082">
    <property type="entry name" value="Pilin"/>
</dbReference>
<accession>A0A7G1QAZ6</accession>
<comment type="similarity">
    <text evidence="1 3">Belongs to the N-Me-Phe pilin family.</text>
</comment>
<dbReference type="EMBL" id="LR778175">
    <property type="protein sequence ID" value="CAB1277035.1"/>
    <property type="molecule type" value="Genomic_DNA"/>
</dbReference>
<dbReference type="KEGG" id="ntg:NSCAC_1469"/>
<gene>
    <name evidence="5" type="primary">pilA</name>
    <name evidence="5" type="ORF">NSCAC_1469</name>
</gene>
<dbReference type="Proteomes" id="UP000516072">
    <property type="component" value="Chromosome"/>
</dbReference>
<dbReference type="PROSITE" id="PS00409">
    <property type="entry name" value="PROKAR_NTER_METHYL"/>
    <property type="match status" value="1"/>
</dbReference>
<dbReference type="AlphaFoldDB" id="A0A7G1QAZ6"/>
<organism evidence="5 6">
    <name type="scientific">Candidatus Nitrosacidococcus tergens</name>
    <dbReference type="NCBI Taxonomy" id="553981"/>
    <lineage>
        <taxon>Bacteria</taxon>
        <taxon>Pseudomonadati</taxon>
        <taxon>Pseudomonadota</taxon>
        <taxon>Gammaproteobacteria</taxon>
        <taxon>Chromatiales</taxon>
        <taxon>Chromatiaceae</taxon>
        <taxon>Candidatus Nitrosacidococcus</taxon>
    </lineage>
</organism>
<dbReference type="NCBIfam" id="TIGR02532">
    <property type="entry name" value="IV_pilin_GFxxxE"/>
    <property type="match status" value="1"/>
</dbReference>
<protein>
    <submittedName>
        <fullName evidence="5">Fimbrial protein</fullName>
    </submittedName>
</protein>
<keyword evidence="3" id="KW-0281">Fimbrium</keyword>